<dbReference type="SUPFAM" id="SSF50939">
    <property type="entry name" value="Sialidases"/>
    <property type="match status" value="1"/>
</dbReference>
<evidence type="ECO:0000256" key="1">
    <source>
        <dbReference type="SAM" id="SignalP"/>
    </source>
</evidence>
<dbReference type="Gene3D" id="2.60.40.4070">
    <property type="match status" value="1"/>
</dbReference>
<dbReference type="Proteomes" id="UP000282321">
    <property type="component" value="Unassembled WGS sequence"/>
</dbReference>
<keyword evidence="1" id="KW-0732">Signal</keyword>
<dbReference type="Pfam" id="PF13860">
    <property type="entry name" value="FlgD_ig"/>
    <property type="match status" value="1"/>
</dbReference>
<gene>
    <name evidence="3" type="ORF">DRP44_06485</name>
</gene>
<sequence>MKNVFITLLIVVLIPLFAFSNDMDPNAFPVSNTSITTQSNYDIGAYDPVKNTRWGTDVQIYSGNVNYISYDYDRNTHNLFSLVITNHGGSDDSINIYKSADLGSTWYLWNTYTMPSVPAYTAKLLVTDNADTAWVSYVLNFQDYYGGELYWMRILESDSTYASIMHISDLDGDTIYSFDAAYRDSMIYIAFCGIDTSVSSSPYIIAESYNINNGSGWTNKTGLYVNPVTTAPPAVSAGKDGNVFVAILENRLHQDTMNIRLKKSSNFGASWSGTVPVSNNTGNFPLSNISCAASNDSIVWVGLTFDVNGDKNWGYYYSTDAGVTFNYSAIYYTAGHSSWDQDLGSMSMAKANSFLTVAFKEDTSGMHNVVFGYIMPSDPSHFYNDTLEVINDNWATGTFAPVAGTKITKVGSFYYTNSSVLYAGWGPQNVYFDAYNFTGVKEKIENKKNVEFSVSATSISRNNVDIKLTLGKTANVKATIYNLNGQKIKTLVSGTRESGVYNLKWNRRDSNNNRVASGIYLIRVSADNSTKTGKIVIIK</sequence>
<dbReference type="AlphaFoldDB" id="A0A660S6D9"/>
<dbReference type="InterPro" id="IPR026444">
    <property type="entry name" value="Secre_tail"/>
</dbReference>
<accession>A0A660S6D9</accession>
<dbReference type="InterPro" id="IPR036278">
    <property type="entry name" value="Sialidase_sf"/>
</dbReference>
<organism evidence="3 4">
    <name type="scientific">candidate division TA06 bacterium</name>
    <dbReference type="NCBI Taxonomy" id="2250710"/>
    <lineage>
        <taxon>Bacteria</taxon>
        <taxon>Bacteria division TA06</taxon>
    </lineage>
</organism>
<evidence type="ECO:0000313" key="3">
    <source>
        <dbReference type="EMBL" id="RKX65370.1"/>
    </source>
</evidence>
<evidence type="ECO:0000313" key="4">
    <source>
        <dbReference type="Proteomes" id="UP000282321"/>
    </source>
</evidence>
<protein>
    <recommendedName>
        <fullName evidence="2">FlgD/Vpr Ig-like domain-containing protein</fullName>
    </recommendedName>
</protein>
<reference evidence="3 4" key="1">
    <citation type="submission" date="2018-06" db="EMBL/GenBank/DDBJ databases">
        <title>Extensive metabolic versatility and redundancy in microbially diverse, dynamic hydrothermal sediments.</title>
        <authorList>
            <person name="Dombrowski N."/>
            <person name="Teske A."/>
            <person name="Baker B.J."/>
        </authorList>
    </citation>
    <scope>NUCLEOTIDE SEQUENCE [LARGE SCALE GENOMIC DNA]</scope>
    <source>
        <strain evidence="3">B35_G9</strain>
    </source>
</reference>
<evidence type="ECO:0000259" key="2">
    <source>
        <dbReference type="Pfam" id="PF13860"/>
    </source>
</evidence>
<name>A0A660S6D9_UNCT6</name>
<feature type="chain" id="PRO_5024954072" description="FlgD/Vpr Ig-like domain-containing protein" evidence="1">
    <location>
        <begin position="21"/>
        <end position="539"/>
    </location>
</feature>
<feature type="domain" description="FlgD/Vpr Ig-like" evidence="2">
    <location>
        <begin position="463"/>
        <end position="528"/>
    </location>
</feature>
<dbReference type="InterPro" id="IPR025965">
    <property type="entry name" value="FlgD/Vpr_Ig-like"/>
</dbReference>
<proteinExistence type="predicted"/>
<feature type="signal peptide" evidence="1">
    <location>
        <begin position="1"/>
        <end position="20"/>
    </location>
</feature>
<dbReference type="Gene3D" id="2.120.10.10">
    <property type="match status" value="1"/>
</dbReference>
<comment type="caution">
    <text evidence="3">The sequence shown here is derived from an EMBL/GenBank/DDBJ whole genome shotgun (WGS) entry which is preliminary data.</text>
</comment>
<dbReference type="NCBIfam" id="TIGR04183">
    <property type="entry name" value="Por_Secre_tail"/>
    <property type="match status" value="1"/>
</dbReference>
<dbReference type="EMBL" id="QNBC01000094">
    <property type="protein sequence ID" value="RKX65370.1"/>
    <property type="molecule type" value="Genomic_DNA"/>
</dbReference>